<dbReference type="NCBIfam" id="TIGR01129">
    <property type="entry name" value="secD"/>
    <property type="match status" value="1"/>
</dbReference>
<feature type="transmembrane region" description="Helical" evidence="9">
    <location>
        <begin position="459"/>
        <end position="478"/>
    </location>
</feature>
<dbReference type="PANTHER" id="PTHR30081:SF1">
    <property type="entry name" value="PROTEIN TRANSLOCASE SUBUNIT SECD"/>
    <property type="match status" value="1"/>
</dbReference>
<dbReference type="PANTHER" id="PTHR30081">
    <property type="entry name" value="PROTEIN-EXPORT MEMBRANE PROTEIN SEC"/>
    <property type="match status" value="1"/>
</dbReference>
<dbReference type="AlphaFoldDB" id="A0A7S6UHG2"/>
<dbReference type="GO" id="GO:0006605">
    <property type="term" value="P:protein targeting"/>
    <property type="evidence" value="ECO:0007669"/>
    <property type="project" value="UniProtKB-UniRule"/>
</dbReference>
<dbReference type="InterPro" id="IPR022646">
    <property type="entry name" value="SecD/SecF_CS"/>
</dbReference>
<dbReference type="Pfam" id="PF21760">
    <property type="entry name" value="SecD_1st"/>
    <property type="match status" value="1"/>
</dbReference>
<feature type="domain" description="Protein translocase subunit SecDF P1" evidence="12">
    <location>
        <begin position="226"/>
        <end position="282"/>
    </location>
</feature>
<keyword evidence="7 9" id="KW-0811">Translocation</keyword>
<sequence length="621" mass="66829">MLTYARWKYVVLVLAILFSTIYALPNLYQKDPSVQVTANRGAPIDEALVQRVSETLRKSGIPTKQVAIDGDNLLVRLTGTDDQSKAADALAPVLGNDYVTALNLASTVPPWLDNIGAHGMLLGLDLQGGVHFLMQVDQKAALDKHLDAIVEDVRVVLRDGRVRYESVTRRPDNSVNVRLVDAADAAAARKKIMASQPDLRLDGNGQVLTLQIPEPEMQRMMTDALNQNLGTLRNRINALGVAEPLIQRQGNDRIVVELPGVQDTAQAKRVIGATATLEYRAVVEGDAYDAVATGNVPPQAKVYYRRELGIDGKPVPILLNKRVIASGDQLVGATSGLDPQSGTPAVSVKLDSSGGQRMFDFTSSSVGKPMAVVYIERIPQVRMVDGKEVRSTKVSEEVISVANINGVFGKDFQTTGLESMKEATDLALLLRSGSLAAPMDFVEERIVGPSLGRENIERGLKAVIFSFAFVLVFFLIYYRMFGVITCAALLLNILMLVAVMSLFGFTMTLPGMAGIALTVGLSVDANVLINERIREELRLGVPPKSAIALGYEKATSTIVDANLTTLLAGVAMFAFGTGPVKGFAVALIIGIITSMYTAVSASRAMATLLYGSRRKLKSIAI</sequence>
<evidence type="ECO:0000256" key="2">
    <source>
        <dbReference type="ARBA" id="ARBA00022448"/>
    </source>
</evidence>
<dbReference type="GO" id="GO:0043952">
    <property type="term" value="P:protein transport by the Sec complex"/>
    <property type="evidence" value="ECO:0007669"/>
    <property type="project" value="UniProtKB-UniRule"/>
</dbReference>
<dbReference type="GO" id="GO:0015450">
    <property type="term" value="F:protein-transporting ATPase activity"/>
    <property type="evidence" value="ECO:0007669"/>
    <property type="project" value="InterPro"/>
</dbReference>
<evidence type="ECO:0000259" key="11">
    <source>
        <dbReference type="Pfam" id="PF13721"/>
    </source>
</evidence>
<dbReference type="InterPro" id="IPR005791">
    <property type="entry name" value="SecD"/>
</dbReference>
<dbReference type="Gene3D" id="3.30.70.3400">
    <property type="match status" value="2"/>
</dbReference>
<evidence type="ECO:0000256" key="5">
    <source>
        <dbReference type="ARBA" id="ARBA00022927"/>
    </source>
</evidence>
<evidence type="ECO:0000259" key="12">
    <source>
        <dbReference type="Pfam" id="PF21760"/>
    </source>
</evidence>
<comment type="similarity">
    <text evidence="9">Belongs to the SecD/SecF family. SecD subfamily.</text>
</comment>
<feature type="domain" description="SecDF P1 head subdomain" evidence="13">
    <location>
        <begin position="306"/>
        <end position="437"/>
    </location>
</feature>
<dbReference type="InterPro" id="IPR048634">
    <property type="entry name" value="SecD_SecF_C"/>
</dbReference>
<proteinExistence type="inferred from homology"/>
<dbReference type="GO" id="GO:0005886">
    <property type="term" value="C:plasma membrane"/>
    <property type="evidence" value="ECO:0007669"/>
    <property type="project" value="UniProtKB-SubCell"/>
</dbReference>
<feature type="domain" description="Protein export membrane protein SecD/SecF C-terminal" evidence="10">
    <location>
        <begin position="442"/>
        <end position="607"/>
    </location>
</feature>
<dbReference type="InterPro" id="IPR022813">
    <property type="entry name" value="SecD/SecF_arch_bac"/>
</dbReference>
<feature type="domain" description="SecD export protein N-terminal TM" evidence="11">
    <location>
        <begin position="3"/>
        <end position="102"/>
    </location>
</feature>
<dbReference type="SUPFAM" id="SSF82866">
    <property type="entry name" value="Multidrug efflux transporter AcrB transmembrane domain"/>
    <property type="match status" value="1"/>
</dbReference>
<dbReference type="Pfam" id="PF22599">
    <property type="entry name" value="SecDF_P1_head"/>
    <property type="match status" value="1"/>
</dbReference>
<evidence type="ECO:0000313" key="14">
    <source>
        <dbReference type="EMBL" id="QOW20383.1"/>
    </source>
</evidence>
<dbReference type="FunFam" id="1.20.1640.10:FF:000004">
    <property type="entry name" value="Protein translocase subunit SecD"/>
    <property type="match status" value="1"/>
</dbReference>
<evidence type="ECO:0000256" key="3">
    <source>
        <dbReference type="ARBA" id="ARBA00022475"/>
    </source>
</evidence>
<evidence type="ECO:0000256" key="9">
    <source>
        <dbReference type="HAMAP-Rule" id="MF_01463"/>
    </source>
</evidence>
<comment type="subcellular location">
    <subcellularLocation>
        <location evidence="1 9">Cell membrane</location>
        <topology evidence="1 9">Multi-pass membrane protein</topology>
    </subcellularLocation>
</comment>
<evidence type="ECO:0000313" key="15">
    <source>
        <dbReference type="Proteomes" id="UP000594059"/>
    </source>
</evidence>
<dbReference type="RefSeq" id="WP_193986741.1">
    <property type="nucleotide sequence ID" value="NZ_CP063656.1"/>
</dbReference>
<feature type="transmembrane region" description="Helical" evidence="9">
    <location>
        <begin position="583"/>
        <end position="610"/>
    </location>
</feature>
<evidence type="ECO:0000259" key="13">
    <source>
        <dbReference type="Pfam" id="PF22599"/>
    </source>
</evidence>
<dbReference type="EMBL" id="CP063656">
    <property type="protein sequence ID" value="QOW20383.1"/>
    <property type="molecule type" value="Genomic_DNA"/>
</dbReference>
<dbReference type="FunFam" id="3.30.70.3400:FF:000003">
    <property type="entry name" value="Preprotein translocase subunit SecD"/>
    <property type="match status" value="1"/>
</dbReference>
<feature type="transmembrane region" description="Helical" evidence="9">
    <location>
        <begin position="485"/>
        <end position="505"/>
    </location>
</feature>
<dbReference type="Pfam" id="PF02355">
    <property type="entry name" value="SecD_SecF_C"/>
    <property type="match status" value="1"/>
</dbReference>
<dbReference type="Gene3D" id="3.30.1360.200">
    <property type="match status" value="1"/>
</dbReference>
<keyword evidence="15" id="KW-1185">Reference proteome</keyword>
<name>A0A7S6UHG2_9GAMM</name>
<dbReference type="InterPro" id="IPR055344">
    <property type="entry name" value="SecD_SecF_C_bact"/>
</dbReference>
<evidence type="ECO:0000256" key="8">
    <source>
        <dbReference type="ARBA" id="ARBA00023136"/>
    </source>
</evidence>
<dbReference type="Proteomes" id="UP000594059">
    <property type="component" value="Chromosome"/>
</dbReference>
<comment type="function">
    <text evidence="9">Part of the Sec protein translocase complex. Interacts with the SecYEG preprotein conducting channel. SecDF uses the proton motive force (PMF) to complete protein translocation after the ATP-dependent function of SecA.</text>
</comment>
<keyword evidence="5 9" id="KW-0653">Protein transport</keyword>
<dbReference type="InterPro" id="IPR048631">
    <property type="entry name" value="SecD_1st"/>
</dbReference>
<dbReference type="HAMAP" id="MF_01463_B">
    <property type="entry name" value="SecD_B"/>
    <property type="match status" value="1"/>
</dbReference>
<evidence type="ECO:0000256" key="4">
    <source>
        <dbReference type="ARBA" id="ARBA00022692"/>
    </source>
</evidence>
<reference evidence="14 15" key="1">
    <citation type="submission" date="2020-10" db="EMBL/GenBank/DDBJ databases">
        <title>complete genome sequencing of Lysobacter sp. H21R20.</title>
        <authorList>
            <person name="Bae J.-W."/>
            <person name="Lee S.-Y."/>
        </authorList>
    </citation>
    <scope>NUCLEOTIDE SEQUENCE [LARGE SCALE GENOMIC DNA]</scope>
    <source>
        <strain evidence="14 15">H21R20</strain>
    </source>
</reference>
<dbReference type="InterPro" id="IPR054384">
    <property type="entry name" value="SecDF_P1_head"/>
</dbReference>
<gene>
    <name evidence="9 14" type="primary">secD</name>
    <name evidence="14" type="ORF">INQ41_05010</name>
</gene>
<dbReference type="KEGG" id="lcic:INQ41_05010"/>
<keyword evidence="4 9" id="KW-0812">Transmembrane</keyword>
<dbReference type="Pfam" id="PF07549">
    <property type="entry name" value="Sec_GG"/>
    <property type="match status" value="1"/>
</dbReference>
<evidence type="ECO:0000256" key="6">
    <source>
        <dbReference type="ARBA" id="ARBA00022989"/>
    </source>
</evidence>
<dbReference type="InterPro" id="IPR027398">
    <property type="entry name" value="SecD-TM"/>
</dbReference>
<dbReference type="Gene3D" id="1.20.1640.10">
    <property type="entry name" value="Multidrug efflux transporter AcrB transmembrane domain"/>
    <property type="match status" value="1"/>
</dbReference>
<evidence type="ECO:0000256" key="1">
    <source>
        <dbReference type="ARBA" id="ARBA00004651"/>
    </source>
</evidence>
<keyword evidence="2 9" id="KW-0813">Transport</keyword>
<keyword evidence="8 9" id="KW-0472">Membrane</keyword>
<keyword evidence="6 9" id="KW-1133">Transmembrane helix</keyword>
<comment type="subunit">
    <text evidence="9">Forms a complex with SecF. Part of the essential Sec protein translocation apparatus which comprises SecA, SecYEG and auxiliary proteins SecDF-YajC and YidC.</text>
</comment>
<dbReference type="GO" id="GO:0065002">
    <property type="term" value="P:intracellular protein transmembrane transport"/>
    <property type="evidence" value="ECO:0007669"/>
    <property type="project" value="UniProtKB-UniRule"/>
</dbReference>
<organism evidence="14 15">
    <name type="scientific">Novilysobacter ciconiae</name>
    <dbReference type="NCBI Taxonomy" id="2781022"/>
    <lineage>
        <taxon>Bacteria</taxon>
        <taxon>Pseudomonadati</taxon>
        <taxon>Pseudomonadota</taxon>
        <taxon>Gammaproteobacteria</taxon>
        <taxon>Lysobacterales</taxon>
        <taxon>Lysobacteraceae</taxon>
        <taxon>Novilysobacter</taxon>
    </lineage>
</organism>
<dbReference type="Pfam" id="PF13721">
    <property type="entry name" value="SecD-TM1"/>
    <property type="match status" value="1"/>
</dbReference>
<evidence type="ECO:0000259" key="10">
    <source>
        <dbReference type="Pfam" id="PF02355"/>
    </source>
</evidence>
<dbReference type="NCBIfam" id="TIGR00916">
    <property type="entry name" value="2A0604s01"/>
    <property type="match status" value="1"/>
</dbReference>
<accession>A0A7S6UHG2</accession>
<comment type="caution">
    <text evidence="9">Lacks conserved residue(s) required for the propagation of feature annotation.</text>
</comment>
<keyword evidence="3 9" id="KW-1003">Cell membrane</keyword>
<evidence type="ECO:0000256" key="7">
    <source>
        <dbReference type="ARBA" id="ARBA00023010"/>
    </source>
</evidence>
<protein>
    <recommendedName>
        <fullName evidence="9">Protein translocase subunit SecD</fullName>
    </recommendedName>
</protein>